<sequence length="74" mass="7746">MANILQVTSAPVTPDPSVQHGRVAPDMSVKNPVNPSAVNRADGQETGQTGSSTGEGRFSAVDFEGNYAAFLREL</sequence>
<feature type="region of interest" description="Disordered" evidence="1">
    <location>
        <begin position="1"/>
        <end position="58"/>
    </location>
</feature>
<dbReference type="AlphaFoldDB" id="A0A930DML5"/>
<dbReference type="Proteomes" id="UP000709351">
    <property type="component" value="Unassembled WGS sequence"/>
</dbReference>
<protein>
    <submittedName>
        <fullName evidence="2">Uncharacterized protein</fullName>
    </submittedName>
</protein>
<reference evidence="2" key="1">
    <citation type="submission" date="2020-04" db="EMBL/GenBank/DDBJ databases">
        <title>Deep metagenomics examines the oral microbiome during advanced dental caries in children, revealing novel taxa and co-occurrences with host molecules.</title>
        <authorList>
            <person name="Baker J.L."/>
            <person name="Morton J.T."/>
            <person name="Dinis M."/>
            <person name="Alvarez R."/>
            <person name="Tran N.C."/>
            <person name="Knight R."/>
            <person name="Edlund A."/>
        </authorList>
    </citation>
    <scope>NUCLEOTIDE SEQUENCE</scope>
    <source>
        <strain evidence="2">JCVI_24_bin.2</strain>
    </source>
</reference>
<feature type="non-terminal residue" evidence="2">
    <location>
        <position position="74"/>
    </location>
</feature>
<evidence type="ECO:0000313" key="3">
    <source>
        <dbReference type="Proteomes" id="UP000709351"/>
    </source>
</evidence>
<name>A0A930DML5_9FIRM</name>
<proteinExistence type="predicted"/>
<gene>
    <name evidence="2" type="ORF">HXM93_01605</name>
</gene>
<accession>A0A930DML5</accession>
<evidence type="ECO:0000256" key="1">
    <source>
        <dbReference type="SAM" id="MobiDB-lite"/>
    </source>
</evidence>
<feature type="compositionally biased region" description="Low complexity" evidence="1">
    <location>
        <begin position="44"/>
        <end position="56"/>
    </location>
</feature>
<dbReference type="EMBL" id="JABZRD010000062">
    <property type="protein sequence ID" value="MBF1283219.1"/>
    <property type="molecule type" value="Genomic_DNA"/>
</dbReference>
<organism evidence="2 3">
    <name type="scientific">Oribacterium parvum</name>
    <dbReference type="NCBI Taxonomy" id="1501329"/>
    <lineage>
        <taxon>Bacteria</taxon>
        <taxon>Bacillati</taxon>
        <taxon>Bacillota</taxon>
        <taxon>Clostridia</taxon>
        <taxon>Lachnospirales</taxon>
        <taxon>Lachnospiraceae</taxon>
        <taxon>Oribacterium</taxon>
    </lineage>
</organism>
<feature type="compositionally biased region" description="Polar residues" evidence="1">
    <location>
        <begin position="1"/>
        <end position="11"/>
    </location>
</feature>
<comment type="caution">
    <text evidence="2">The sequence shown here is derived from an EMBL/GenBank/DDBJ whole genome shotgun (WGS) entry which is preliminary data.</text>
</comment>
<evidence type="ECO:0000313" key="2">
    <source>
        <dbReference type="EMBL" id="MBF1283219.1"/>
    </source>
</evidence>